<evidence type="ECO:0000313" key="3">
    <source>
        <dbReference type="Proteomes" id="UP000299102"/>
    </source>
</evidence>
<keyword evidence="3" id="KW-1185">Reference proteome</keyword>
<gene>
    <name evidence="2" type="ORF">EVAR_79692_1</name>
</gene>
<evidence type="ECO:0000313" key="2">
    <source>
        <dbReference type="EMBL" id="GBP11011.1"/>
    </source>
</evidence>
<accession>A0A4C1TCH8</accession>
<evidence type="ECO:0000256" key="1">
    <source>
        <dbReference type="SAM" id="MobiDB-lite"/>
    </source>
</evidence>
<sequence length="182" mass="20151">MSRMNRRLPKYPMSVRNRRRIAAGNGDGTTDTANYADGPDVPFLSACLKSNLGVRSHSAATQQTELMSVITVIDTGELTIGTAANHVPKLFVASSRQRILTPGRKYTRYRVTRSDITRSLGRVRFRGGRRRAALRAAPYYGAPRAPAAANPAEDPRLPSARVARPPPRAPIVLDQYRSRRRL</sequence>
<dbReference type="EMBL" id="BGZK01000044">
    <property type="protein sequence ID" value="GBP11011.1"/>
    <property type="molecule type" value="Genomic_DNA"/>
</dbReference>
<feature type="compositionally biased region" description="Low complexity" evidence="1">
    <location>
        <begin position="144"/>
        <end position="163"/>
    </location>
</feature>
<dbReference type="AlphaFoldDB" id="A0A4C1TCH8"/>
<feature type="region of interest" description="Disordered" evidence="1">
    <location>
        <begin position="144"/>
        <end position="182"/>
    </location>
</feature>
<comment type="caution">
    <text evidence="2">The sequence shown here is derived from an EMBL/GenBank/DDBJ whole genome shotgun (WGS) entry which is preliminary data.</text>
</comment>
<name>A0A4C1TCH8_EUMVA</name>
<proteinExistence type="predicted"/>
<dbReference type="Proteomes" id="UP000299102">
    <property type="component" value="Unassembled WGS sequence"/>
</dbReference>
<feature type="region of interest" description="Disordered" evidence="1">
    <location>
        <begin position="1"/>
        <end position="33"/>
    </location>
</feature>
<organism evidence="2 3">
    <name type="scientific">Eumeta variegata</name>
    <name type="common">Bagworm moth</name>
    <name type="synonym">Eumeta japonica</name>
    <dbReference type="NCBI Taxonomy" id="151549"/>
    <lineage>
        <taxon>Eukaryota</taxon>
        <taxon>Metazoa</taxon>
        <taxon>Ecdysozoa</taxon>
        <taxon>Arthropoda</taxon>
        <taxon>Hexapoda</taxon>
        <taxon>Insecta</taxon>
        <taxon>Pterygota</taxon>
        <taxon>Neoptera</taxon>
        <taxon>Endopterygota</taxon>
        <taxon>Lepidoptera</taxon>
        <taxon>Glossata</taxon>
        <taxon>Ditrysia</taxon>
        <taxon>Tineoidea</taxon>
        <taxon>Psychidae</taxon>
        <taxon>Oiketicinae</taxon>
        <taxon>Eumeta</taxon>
    </lineage>
</organism>
<protein>
    <submittedName>
        <fullName evidence="2">Uncharacterized protein</fullName>
    </submittedName>
</protein>
<reference evidence="2 3" key="1">
    <citation type="journal article" date="2019" name="Commun. Biol.">
        <title>The bagworm genome reveals a unique fibroin gene that provides high tensile strength.</title>
        <authorList>
            <person name="Kono N."/>
            <person name="Nakamura H."/>
            <person name="Ohtoshi R."/>
            <person name="Tomita M."/>
            <person name="Numata K."/>
            <person name="Arakawa K."/>
        </authorList>
    </citation>
    <scope>NUCLEOTIDE SEQUENCE [LARGE SCALE GENOMIC DNA]</scope>
</reference>